<name>A0AA38I2V9_9CUCU</name>
<dbReference type="Pfam" id="PF01431">
    <property type="entry name" value="Peptidase_M13"/>
    <property type="match status" value="1"/>
</dbReference>
<evidence type="ECO:0000256" key="5">
    <source>
        <dbReference type="ARBA" id="ARBA00022723"/>
    </source>
</evidence>
<keyword evidence="13" id="KW-1185">Reference proteome</keyword>
<evidence type="ECO:0000256" key="4">
    <source>
        <dbReference type="ARBA" id="ARBA00022670"/>
    </source>
</evidence>
<evidence type="ECO:0000256" key="2">
    <source>
        <dbReference type="ARBA" id="ARBA00004401"/>
    </source>
</evidence>
<dbReference type="Gene3D" id="3.40.390.10">
    <property type="entry name" value="Collagenase (Catalytic Domain)"/>
    <property type="match status" value="2"/>
</dbReference>
<sequence length="673" mass="77679">MNANSNNPSKNMNKNISRQITRTEVVLAVLLVGTISYLIYFQTSHETGENSSLVEPSECPTPGCYESIIEIQSYIDESVDPCEDFNQFACGKFFENSYKTQVTAKIIQDQIEYYNELEGMIVQPVTNKDSEAIKIQKMFFQACVNVDKNDENHNKVILDIIDDVGEWPLRKTSGWVEKDFDWLEVTVRCKQLGLPFQWFLQFSLHEEDLKYLKISYPLLDSSAKANRTTVGHIMSNLLGKKVNAKTISDFEQSLINIIKKQKSETILTTVAELQTQHLVFPWLNFLNDITENNLDEDTQVASNVNEYIVDLYKLLNGTPKRIQADYIMWKIVEHFVPYLSNNVRKHGIPEIPKNARTQFCETTAKKNFQYFAQIEYVRKYVNEEVKNFVTELTDLTRQEFLTIVEESAWRNTSLGQEVVNTFNNVFEVDVGFDLVNEDFLEANFWHIGNLTFDSDNPGIIEIITTRSKYFYESLFTNINTTALSPEITNFLQTMDVQYILFDSSKKRMVIPPAILHGFLYENERPNYLNFASLGSLIAAEFIKSTQLVTNRCLEVDYEKTASEQTTFKSLDVIREVLPDVIGRHISYDVYQKWVTANGEETQLPLLSYSPNQLFWIKSSLINCHKKLTYTEDESDFNLMVSKYKNVLAVRHSRHFGGDFGCTENTKMNPLAKC</sequence>
<keyword evidence="9" id="KW-0812">Transmembrane</keyword>
<evidence type="ECO:0000259" key="10">
    <source>
        <dbReference type="Pfam" id="PF01431"/>
    </source>
</evidence>
<evidence type="ECO:0000256" key="3">
    <source>
        <dbReference type="ARBA" id="ARBA00007357"/>
    </source>
</evidence>
<comment type="cofactor">
    <cofactor evidence="1">
        <name>Zn(2+)</name>
        <dbReference type="ChEBI" id="CHEBI:29105"/>
    </cofactor>
</comment>
<dbReference type="Pfam" id="PF05649">
    <property type="entry name" value="Peptidase_M13_N"/>
    <property type="match status" value="1"/>
</dbReference>
<keyword evidence="5" id="KW-0479">Metal-binding</keyword>
<keyword evidence="8" id="KW-0482">Metalloprotease</keyword>
<dbReference type="InterPro" id="IPR018497">
    <property type="entry name" value="Peptidase_M13_C"/>
</dbReference>
<comment type="subcellular location">
    <subcellularLocation>
        <location evidence="2">Cell membrane</location>
        <topology evidence="2">Single-pass type II membrane protein</topology>
    </subcellularLocation>
</comment>
<comment type="similarity">
    <text evidence="3">Belongs to the peptidase M13 family.</text>
</comment>
<dbReference type="SUPFAM" id="SSF55486">
    <property type="entry name" value="Metalloproteases ('zincins'), catalytic domain"/>
    <property type="match status" value="1"/>
</dbReference>
<dbReference type="AlphaFoldDB" id="A0AA38I2V9"/>
<accession>A0AA38I2V9</accession>
<dbReference type="GO" id="GO:0016485">
    <property type="term" value="P:protein processing"/>
    <property type="evidence" value="ECO:0007669"/>
    <property type="project" value="TreeGrafter"/>
</dbReference>
<keyword evidence="9" id="KW-1133">Transmembrane helix</keyword>
<organism evidence="12 13">
    <name type="scientific">Zophobas morio</name>
    <dbReference type="NCBI Taxonomy" id="2755281"/>
    <lineage>
        <taxon>Eukaryota</taxon>
        <taxon>Metazoa</taxon>
        <taxon>Ecdysozoa</taxon>
        <taxon>Arthropoda</taxon>
        <taxon>Hexapoda</taxon>
        <taxon>Insecta</taxon>
        <taxon>Pterygota</taxon>
        <taxon>Neoptera</taxon>
        <taxon>Endopterygota</taxon>
        <taxon>Coleoptera</taxon>
        <taxon>Polyphaga</taxon>
        <taxon>Cucujiformia</taxon>
        <taxon>Tenebrionidae</taxon>
        <taxon>Zophobas</taxon>
    </lineage>
</organism>
<dbReference type="GO" id="GO:0004222">
    <property type="term" value="F:metalloendopeptidase activity"/>
    <property type="evidence" value="ECO:0007669"/>
    <property type="project" value="InterPro"/>
</dbReference>
<evidence type="ECO:0000256" key="7">
    <source>
        <dbReference type="ARBA" id="ARBA00022833"/>
    </source>
</evidence>
<dbReference type="InterPro" id="IPR000718">
    <property type="entry name" value="Peptidase_M13"/>
</dbReference>
<evidence type="ECO:0000256" key="9">
    <source>
        <dbReference type="SAM" id="Phobius"/>
    </source>
</evidence>
<feature type="domain" description="Peptidase M13 C-terminal" evidence="10">
    <location>
        <begin position="550"/>
        <end position="673"/>
    </location>
</feature>
<dbReference type="EMBL" id="JALNTZ010000006">
    <property type="protein sequence ID" value="KAJ3649738.1"/>
    <property type="molecule type" value="Genomic_DNA"/>
</dbReference>
<evidence type="ECO:0000313" key="12">
    <source>
        <dbReference type="EMBL" id="KAJ3649738.1"/>
    </source>
</evidence>
<dbReference type="PANTHER" id="PTHR11733:SF240">
    <property type="entry name" value="GH14155P-RELATED"/>
    <property type="match status" value="1"/>
</dbReference>
<keyword evidence="7" id="KW-0862">Zinc</keyword>
<dbReference type="InterPro" id="IPR042089">
    <property type="entry name" value="Peptidase_M13_dom_2"/>
</dbReference>
<dbReference type="InterPro" id="IPR008753">
    <property type="entry name" value="Peptidase_M13_N"/>
</dbReference>
<protein>
    <submittedName>
        <fullName evidence="12">Uncharacterized protein</fullName>
    </submittedName>
</protein>
<dbReference type="Gene3D" id="1.10.1380.10">
    <property type="entry name" value="Neutral endopeptidase , domain2"/>
    <property type="match status" value="1"/>
</dbReference>
<keyword evidence="6" id="KW-0378">Hydrolase</keyword>
<keyword evidence="9" id="KW-0472">Membrane</keyword>
<comment type="caution">
    <text evidence="12">The sequence shown here is derived from an EMBL/GenBank/DDBJ whole genome shotgun (WGS) entry which is preliminary data.</text>
</comment>
<dbReference type="InterPro" id="IPR024079">
    <property type="entry name" value="MetalloPept_cat_dom_sf"/>
</dbReference>
<dbReference type="PROSITE" id="PS51885">
    <property type="entry name" value="NEPRILYSIN"/>
    <property type="match status" value="1"/>
</dbReference>
<dbReference type="GO" id="GO:0005886">
    <property type="term" value="C:plasma membrane"/>
    <property type="evidence" value="ECO:0007669"/>
    <property type="project" value="UniProtKB-SubCell"/>
</dbReference>
<dbReference type="PANTHER" id="PTHR11733">
    <property type="entry name" value="ZINC METALLOPROTEASE FAMILY M13 NEPRILYSIN-RELATED"/>
    <property type="match status" value="1"/>
</dbReference>
<evidence type="ECO:0000256" key="1">
    <source>
        <dbReference type="ARBA" id="ARBA00001947"/>
    </source>
</evidence>
<dbReference type="Proteomes" id="UP001168821">
    <property type="component" value="Unassembled WGS sequence"/>
</dbReference>
<keyword evidence="4" id="KW-0645">Protease</keyword>
<gene>
    <name evidence="12" type="ORF">Zmor_021462</name>
</gene>
<evidence type="ECO:0000313" key="13">
    <source>
        <dbReference type="Proteomes" id="UP001168821"/>
    </source>
</evidence>
<evidence type="ECO:0000256" key="8">
    <source>
        <dbReference type="ARBA" id="ARBA00023049"/>
    </source>
</evidence>
<proteinExistence type="inferred from homology"/>
<evidence type="ECO:0000259" key="11">
    <source>
        <dbReference type="Pfam" id="PF05649"/>
    </source>
</evidence>
<reference evidence="12" key="1">
    <citation type="journal article" date="2023" name="G3 (Bethesda)">
        <title>Whole genome assemblies of Zophobas morio and Tenebrio molitor.</title>
        <authorList>
            <person name="Kaur S."/>
            <person name="Stinson S.A."/>
            <person name="diCenzo G.C."/>
        </authorList>
    </citation>
    <scope>NUCLEOTIDE SEQUENCE</scope>
    <source>
        <strain evidence="12">QUZm001</strain>
    </source>
</reference>
<feature type="domain" description="Peptidase M13 N-terminal" evidence="11">
    <location>
        <begin position="81"/>
        <end position="409"/>
    </location>
</feature>
<evidence type="ECO:0000256" key="6">
    <source>
        <dbReference type="ARBA" id="ARBA00022801"/>
    </source>
</evidence>
<dbReference type="GO" id="GO:0046872">
    <property type="term" value="F:metal ion binding"/>
    <property type="evidence" value="ECO:0007669"/>
    <property type="project" value="UniProtKB-KW"/>
</dbReference>
<feature type="transmembrane region" description="Helical" evidence="9">
    <location>
        <begin position="20"/>
        <end position="40"/>
    </location>
</feature>